<feature type="region of interest" description="Disordered" evidence="1">
    <location>
        <begin position="142"/>
        <end position="172"/>
    </location>
</feature>
<dbReference type="SFLD" id="SFLDG01131">
    <property type="entry name" value="C1.5.2:_MDP_Like"/>
    <property type="match status" value="1"/>
</dbReference>
<evidence type="ECO:0000313" key="3">
    <source>
        <dbReference type="Proteomes" id="UP001303473"/>
    </source>
</evidence>
<dbReference type="PANTHER" id="PTHR17901:SF14">
    <property type="entry name" value="MAGNESIUM-DEPENDENT PHOSPHATASE 1"/>
    <property type="match status" value="1"/>
</dbReference>
<sequence length="255" mass="28111">MPRKLSKSSNILPPPQVDLGNTSSPNTLTNPSTVSSHTHSVPSCLTDDLPLPRLIVLDLDYTLWPFWTDCHVSPPVKSLPGSSYSACVDRNLETFSFFRDVPAILHYFHSTQRARLAVASKSPTPDVCRDLLKLLRVPTPSHTAASTSDAATQQTNGGSTITGGKETGGGGKGKKAIDLFDAGLEIYPRTKLRHFEAICRRTGIPYTEMLFFDDERPNYEVETLGVTMRLVTENGLSWAELERGVLKWRANRGIK</sequence>
<feature type="region of interest" description="Disordered" evidence="1">
    <location>
        <begin position="1"/>
        <end position="40"/>
    </location>
</feature>
<dbReference type="SUPFAM" id="SSF56784">
    <property type="entry name" value="HAD-like"/>
    <property type="match status" value="1"/>
</dbReference>
<dbReference type="Gene3D" id="3.40.50.1000">
    <property type="entry name" value="HAD superfamily/HAD-like"/>
    <property type="match status" value="1"/>
</dbReference>
<keyword evidence="3" id="KW-1185">Reference proteome</keyword>
<dbReference type="Pfam" id="PF12689">
    <property type="entry name" value="Acid_PPase"/>
    <property type="match status" value="1"/>
</dbReference>
<dbReference type="Proteomes" id="UP001303473">
    <property type="component" value="Unassembled WGS sequence"/>
</dbReference>
<dbReference type="GO" id="GO:0003993">
    <property type="term" value="F:acid phosphatase activity"/>
    <property type="evidence" value="ECO:0007669"/>
    <property type="project" value="TreeGrafter"/>
</dbReference>
<evidence type="ECO:0000256" key="1">
    <source>
        <dbReference type="SAM" id="MobiDB-lite"/>
    </source>
</evidence>
<feature type="compositionally biased region" description="Low complexity" evidence="1">
    <location>
        <begin position="143"/>
        <end position="164"/>
    </location>
</feature>
<organism evidence="2 3">
    <name type="scientific">Diplogelasinospora grovesii</name>
    <dbReference type="NCBI Taxonomy" id="303347"/>
    <lineage>
        <taxon>Eukaryota</taxon>
        <taxon>Fungi</taxon>
        <taxon>Dikarya</taxon>
        <taxon>Ascomycota</taxon>
        <taxon>Pezizomycotina</taxon>
        <taxon>Sordariomycetes</taxon>
        <taxon>Sordariomycetidae</taxon>
        <taxon>Sordariales</taxon>
        <taxon>Diplogelasinosporaceae</taxon>
        <taxon>Diplogelasinospora</taxon>
    </lineage>
</organism>
<dbReference type="InterPro" id="IPR010036">
    <property type="entry name" value="MDP_1_eu_arc"/>
</dbReference>
<proteinExistence type="predicted"/>
<reference evidence="3" key="1">
    <citation type="journal article" date="2023" name="Mol. Phylogenet. Evol.">
        <title>Genome-scale phylogeny and comparative genomics of the fungal order Sordariales.</title>
        <authorList>
            <person name="Hensen N."/>
            <person name="Bonometti L."/>
            <person name="Westerberg I."/>
            <person name="Brannstrom I.O."/>
            <person name="Guillou S."/>
            <person name="Cros-Aarteil S."/>
            <person name="Calhoun S."/>
            <person name="Haridas S."/>
            <person name="Kuo A."/>
            <person name="Mondo S."/>
            <person name="Pangilinan J."/>
            <person name="Riley R."/>
            <person name="LaButti K."/>
            <person name="Andreopoulos B."/>
            <person name="Lipzen A."/>
            <person name="Chen C."/>
            <person name="Yan M."/>
            <person name="Daum C."/>
            <person name="Ng V."/>
            <person name="Clum A."/>
            <person name="Steindorff A."/>
            <person name="Ohm R.A."/>
            <person name="Martin F."/>
            <person name="Silar P."/>
            <person name="Natvig D.O."/>
            <person name="Lalanne C."/>
            <person name="Gautier V."/>
            <person name="Ament-Velasquez S.L."/>
            <person name="Kruys A."/>
            <person name="Hutchinson M.I."/>
            <person name="Powell A.J."/>
            <person name="Barry K."/>
            <person name="Miller A.N."/>
            <person name="Grigoriev I.V."/>
            <person name="Debuchy R."/>
            <person name="Gladieux P."/>
            <person name="Hiltunen Thoren M."/>
            <person name="Johannesson H."/>
        </authorList>
    </citation>
    <scope>NUCLEOTIDE SEQUENCE [LARGE SCALE GENOMIC DNA]</scope>
    <source>
        <strain evidence="3">CBS 340.73</strain>
    </source>
</reference>
<feature type="compositionally biased region" description="Low complexity" evidence="1">
    <location>
        <begin position="21"/>
        <end position="40"/>
    </location>
</feature>
<protein>
    <submittedName>
        <fullName evidence="2">Acid phosphatase-domain-containing protein</fullName>
    </submittedName>
</protein>
<dbReference type="SFLD" id="SFLDG01129">
    <property type="entry name" value="C1.5:_HAD__Beta-PGM__Phosphata"/>
    <property type="match status" value="1"/>
</dbReference>
<dbReference type="InterPro" id="IPR036412">
    <property type="entry name" value="HAD-like_sf"/>
</dbReference>
<dbReference type="SFLD" id="SFLDS00003">
    <property type="entry name" value="Haloacid_Dehalogenase"/>
    <property type="match status" value="1"/>
</dbReference>
<accession>A0AAN6S3C3</accession>
<dbReference type="AlphaFoldDB" id="A0AAN6S3C3"/>
<dbReference type="PANTHER" id="PTHR17901">
    <property type="entry name" value="MAGNESIUM-DEPENDENT PHOSPHATASE 1 MDP1"/>
    <property type="match status" value="1"/>
</dbReference>
<gene>
    <name evidence="2" type="ORF">QBC46DRAFT_388897</name>
</gene>
<name>A0AAN6S3C3_9PEZI</name>
<dbReference type="InterPro" id="IPR023214">
    <property type="entry name" value="HAD_sf"/>
</dbReference>
<dbReference type="EMBL" id="MU853818">
    <property type="protein sequence ID" value="KAK3939019.1"/>
    <property type="molecule type" value="Genomic_DNA"/>
</dbReference>
<evidence type="ECO:0000313" key="2">
    <source>
        <dbReference type="EMBL" id="KAK3939019.1"/>
    </source>
</evidence>
<comment type="caution">
    <text evidence="2">The sequence shown here is derived from an EMBL/GenBank/DDBJ whole genome shotgun (WGS) entry which is preliminary data.</text>
</comment>